<keyword evidence="3" id="KW-1185">Reference proteome</keyword>
<feature type="compositionally biased region" description="Polar residues" evidence="1">
    <location>
        <begin position="249"/>
        <end position="258"/>
    </location>
</feature>
<proteinExistence type="predicted"/>
<reference evidence="2" key="1">
    <citation type="submission" date="2016-06" db="EMBL/GenBank/DDBJ databases">
        <authorList>
            <person name="Cuomo C."/>
            <person name="Litvintseva A."/>
            <person name="Heitman J."/>
            <person name="Chen Y."/>
            <person name="Sun S."/>
            <person name="Springer D."/>
            <person name="Dromer F."/>
            <person name="Young S."/>
            <person name="Zeng Q."/>
            <person name="Chapman S."/>
            <person name="Gujja S."/>
            <person name="Saif S."/>
            <person name="Birren B."/>
        </authorList>
    </citation>
    <scope>NUCLEOTIDE SEQUENCE</scope>
    <source>
        <strain evidence="2">CBS 7841</strain>
    </source>
</reference>
<evidence type="ECO:0000313" key="3">
    <source>
        <dbReference type="Proteomes" id="UP000094043"/>
    </source>
</evidence>
<feature type="region of interest" description="Disordered" evidence="1">
    <location>
        <begin position="153"/>
        <end position="181"/>
    </location>
</feature>
<dbReference type="AlphaFoldDB" id="A0AAJ8JUK5"/>
<gene>
    <name evidence="2" type="ORF">L203_103958</name>
</gene>
<dbReference type="RefSeq" id="XP_066069445.1">
    <property type="nucleotide sequence ID" value="XM_066213348.1"/>
</dbReference>
<feature type="compositionally biased region" description="Basic and acidic residues" evidence="1">
    <location>
        <begin position="228"/>
        <end position="240"/>
    </location>
</feature>
<sequence>MTTSITDARYSIIHQTPTDTLALTFDDPPETGWSVMPGFDESIPIPPHLEPPRLDADEALPSQIHPSYPLGRPGASKKGTRGIRGERGHAVGGGSRKGRKVGNLLTTVGLGEGWGRDMRAEESVHGGRGWGGSALRSNDEMWIESGLGEIIDREKKKEVPPGMAGAKRPPTPPSPALRPNQIRLPRSIHLRHLLERQQTRQVPISNDQFDAPVPNETYEEGMGGQQSEESRNTEAERLPEGEWEDEGQLLSSSGEDYN</sequence>
<evidence type="ECO:0000256" key="1">
    <source>
        <dbReference type="SAM" id="MobiDB-lite"/>
    </source>
</evidence>
<feature type="compositionally biased region" description="Polar residues" evidence="1">
    <location>
        <begin position="199"/>
        <end position="208"/>
    </location>
</feature>
<reference evidence="2" key="2">
    <citation type="journal article" date="2022" name="Elife">
        <title>Obligate sexual reproduction of a homothallic fungus closely related to the Cryptococcus pathogenic species complex.</title>
        <authorList>
            <person name="Passer A.R."/>
            <person name="Clancey S.A."/>
            <person name="Shea T."/>
            <person name="David-Palma M."/>
            <person name="Averette A.F."/>
            <person name="Boekhout T."/>
            <person name="Porcel B.M."/>
            <person name="Nowrousian M."/>
            <person name="Cuomo C.A."/>
            <person name="Sun S."/>
            <person name="Heitman J."/>
            <person name="Coelho M.A."/>
        </authorList>
    </citation>
    <scope>NUCLEOTIDE SEQUENCE</scope>
    <source>
        <strain evidence="2">CBS 7841</strain>
    </source>
</reference>
<dbReference type="EMBL" id="CP143787">
    <property type="protein sequence ID" value="WVN88745.1"/>
    <property type="molecule type" value="Genomic_DNA"/>
</dbReference>
<protein>
    <submittedName>
        <fullName evidence="2">Uncharacterized protein</fullName>
    </submittedName>
</protein>
<organism evidence="2 3">
    <name type="scientific">Cryptococcus depauperatus CBS 7841</name>
    <dbReference type="NCBI Taxonomy" id="1295531"/>
    <lineage>
        <taxon>Eukaryota</taxon>
        <taxon>Fungi</taxon>
        <taxon>Dikarya</taxon>
        <taxon>Basidiomycota</taxon>
        <taxon>Agaricomycotina</taxon>
        <taxon>Tremellomycetes</taxon>
        <taxon>Tremellales</taxon>
        <taxon>Cryptococcaceae</taxon>
        <taxon>Cryptococcus</taxon>
    </lineage>
</organism>
<feature type="region of interest" description="Disordered" evidence="1">
    <location>
        <begin position="64"/>
        <end position="100"/>
    </location>
</feature>
<evidence type="ECO:0000313" key="2">
    <source>
        <dbReference type="EMBL" id="WVN88745.1"/>
    </source>
</evidence>
<dbReference type="KEGG" id="cdep:91088168"/>
<feature type="region of interest" description="Disordered" evidence="1">
    <location>
        <begin position="196"/>
        <end position="258"/>
    </location>
</feature>
<name>A0AAJ8JUK5_9TREE</name>
<reference evidence="2" key="3">
    <citation type="submission" date="2024-01" db="EMBL/GenBank/DDBJ databases">
        <authorList>
            <person name="Coelho M.A."/>
            <person name="David-Palma M."/>
            <person name="Shea T."/>
            <person name="Sun S."/>
            <person name="Cuomo C.A."/>
            <person name="Heitman J."/>
        </authorList>
    </citation>
    <scope>NUCLEOTIDE SEQUENCE</scope>
    <source>
        <strain evidence="2">CBS 7841</strain>
    </source>
</reference>
<accession>A0AAJ8JUK5</accession>
<dbReference type="GeneID" id="91088168"/>
<dbReference type="Proteomes" id="UP000094043">
    <property type="component" value="Chromosome 4"/>
</dbReference>